<reference evidence="1 2" key="1">
    <citation type="journal article" date="2010" name="Nature">
        <title>The Ectocarpus genome and the independent evolution of multicellularity in brown algae.</title>
        <authorList>
            <person name="Cock J.M."/>
            <person name="Sterck L."/>
            <person name="Rouze P."/>
            <person name="Scornet D."/>
            <person name="Allen A.E."/>
            <person name="Amoutzias G."/>
            <person name="Anthouard V."/>
            <person name="Artiguenave F."/>
            <person name="Aury J.M."/>
            <person name="Badger J.H."/>
            <person name="Beszteri B."/>
            <person name="Billiau K."/>
            <person name="Bonnet E."/>
            <person name="Bothwell J.H."/>
            <person name="Bowler C."/>
            <person name="Boyen C."/>
            <person name="Brownlee C."/>
            <person name="Carrano C.J."/>
            <person name="Charrier B."/>
            <person name="Cho G.Y."/>
            <person name="Coelho S.M."/>
            <person name="Collen J."/>
            <person name="Corre E."/>
            <person name="Da Silva C."/>
            <person name="Delage L."/>
            <person name="Delaroque N."/>
            <person name="Dittami S.M."/>
            <person name="Doulbeau S."/>
            <person name="Elias M."/>
            <person name="Farnham G."/>
            <person name="Gachon C.M."/>
            <person name="Gschloessl B."/>
            <person name="Heesch S."/>
            <person name="Jabbari K."/>
            <person name="Jubin C."/>
            <person name="Kawai H."/>
            <person name="Kimura K."/>
            <person name="Kloareg B."/>
            <person name="Kupper F.C."/>
            <person name="Lang D."/>
            <person name="Le Bail A."/>
            <person name="Leblanc C."/>
            <person name="Lerouge P."/>
            <person name="Lohr M."/>
            <person name="Lopez P.J."/>
            <person name="Martens C."/>
            <person name="Maumus F."/>
            <person name="Michel G."/>
            <person name="Miranda-Saavedra D."/>
            <person name="Morales J."/>
            <person name="Moreau H."/>
            <person name="Motomura T."/>
            <person name="Nagasato C."/>
            <person name="Napoli C.A."/>
            <person name="Nelson D.R."/>
            <person name="Nyvall-Collen P."/>
            <person name="Peters A.F."/>
            <person name="Pommier C."/>
            <person name="Potin P."/>
            <person name="Poulain J."/>
            <person name="Quesneville H."/>
            <person name="Read B."/>
            <person name="Rensing S.A."/>
            <person name="Ritter A."/>
            <person name="Rousvoal S."/>
            <person name="Samanta M."/>
            <person name="Samson G."/>
            <person name="Schroeder D.C."/>
            <person name="Segurens B."/>
            <person name="Strittmatter M."/>
            <person name="Tonon T."/>
            <person name="Tregear J.W."/>
            <person name="Valentin K."/>
            <person name="von Dassow P."/>
            <person name="Yamagishi T."/>
            <person name="Van de Peer Y."/>
            <person name="Wincker P."/>
        </authorList>
    </citation>
    <scope>NUCLEOTIDE SEQUENCE [LARGE SCALE GENOMIC DNA]</scope>
    <source>
        <strain evidence="2">Ec32 / CCAP1310/4</strain>
    </source>
</reference>
<dbReference type="Gene3D" id="1.25.10.10">
    <property type="entry name" value="Leucine-rich Repeat Variant"/>
    <property type="match status" value="1"/>
</dbReference>
<dbReference type="InterPro" id="IPR016024">
    <property type="entry name" value="ARM-type_fold"/>
</dbReference>
<accession>D8LCY3</accession>
<dbReference type="EMBL" id="FN647812">
    <property type="protein sequence ID" value="CBN78350.1"/>
    <property type="molecule type" value="Genomic_DNA"/>
</dbReference>
<dbReference type="InParanoid" id="D8LCY3"/>
<dbReference type="Proteomes" id="UP000002630">
    <property type="component" value="Linkage Group LG02"/>
</dbReference>
<dbReference type="AlphaFoldDB" id="D8LCY3"/>
<proteinExistence type="predicted"/>
<sequence>MDASNAPLLDERRRDAPTLLPALQNLLQLAHAGDTDDQAQAAMGISTMVKRVRIEPSSFGPLCHTLSRLVASEHQAVVAYAARSIKILVLDDALRPQAAAAGIPSVLATALKVREGDTACLREILGALQTLCYDKETVLSVITTGALGSVLELLSTGNLELKILSMAIAANVLSFSDSLLMTHEECIDAFRDRMEALLDPVKSRRFNDMERDLALAALANACGHRVLAERAKDLGAIELLRRVLKKSCKGRS</sequence>
<dbReference type="EMBL" id="FN649727">
    <property type="protein sequence ID" value="CBN78350.1"/>
    <property type="molecule type" value="Genomic_DNA"/>
</dbReference>
<protein>
    <submittedName>
        <fullName evidence="1">Uncharacterized protein</fullName>
    </submittedName>
</protein>
<keyword evidence="2" id="KW-1185">Reference proteome</keyword>
<dbReference type="OrthoDB" id="195115at2759"/>
<gene>
    <name evidence="1" type="ORF">Esi_0112_0016</name>
</gene>
<evidence type="ECO:0000313" key="1">
    <source>
        <dbReference type="EMBL" id="CBN78350.1"/>
    </source>
</evidence>
<organism evidence="1 2">
    <name type="scientific">Ectocarpus siliculosus</name>
    <name type="common">Brown alga</name>
    <name type="synonym">Conferva siliculosa</name>
    <dbReference type="NCBI Taxonomy" id="2880"/>
    <lineage>
        <taxon>Eukaryota</taxon>
        <taxon>Sar</taxon>
        <taxon>Stramenopiles</taxon>
        <taxon>Ochrophyta</taxon>
        <taxon>PX clade</taxon>
        <taxon>Phaeophyceae</taxon>
        <taxon>Ectocarpales</taxon>
        <taxon>Ectocarpaceae</taxon>
        <taxon>Ectocarpus</taxon>
    </lineage>
</organism>
<name>D8LCY3_ECTSI</name>
<dbReference type="InterPro" id="IPR011989">
    <property type="entry name" value="ARM-like"/>
</dbReference>
<dbReference type="SUPFAM" id="SSF48371">
    <property type="entry name" value="ARM repeat"/>
    <property type="match status" value="1"/>
</dbReference>
<evidence type="ECO:0000313" key="2">
    <source>
        <dbReference type="Proteomes" id="UP000002630"/>
    </source>
</evidence>